<dbReference type="AlphaFoldDB" id="A0A2T0PWY4"/>
<dbReference type="Gene3D" id="3.60.40.10">
    <property type="entry name" value="PPM-type phosphatase domain"/>
    <property type="match status" value="1"/>
</dbReference>
<accession>A0A2T0PWY4</accession>
<dbReference type="EMBL" id="PVZC01000008">
    <property type="protein sequence ID" value="PRX96042.1"/>
    <property type="molecule type" value="Genomic_DNA"/>
</dbReference>
<keyword evidence="5" id="KW-1185">Reference proteome</keyword>
<dbReference type="Pfam" id="PF08447">
    <property type="entry name" value="PAS_3"/>
    <property type="match status" value="1"/>
</dbReference>
<dbReference type="Gene3D" id="3.30.450.40">
    <property type="match status" value="1"/>
</dbReference>
<comment type="caution">
    <text evidence="4">The sequence shown here is derived from an EMBL/GenBank/DDBJ whole genome shotgun (WGS) entry which is preliminary data.</text>
</comment>
<dbReference type="PANTHER" id="PTHR43156:SF2">
    <property type="entry name" value="STAGE II SPORULATION PROTEIN E"/>
    <property type="match status" value="1"/>
</dbReference>
<dbReference type="SMART" id="SM00331">
    <property type="entry name" value="PP2C_SIG"/>
    <property type="match status" value="1"/>
</dbReference>
<feature type="domain" description="PPM-type phosphatase" evidence="3">
    <location>
        <begin position="449"/>
        <end position="661"/>
    </location>
</feature>
<evidence type="ECO:0000256" key="1">
    <source>
        <dbReference type="ARBA" id="ARBA00022801"/>
    </source>
</evidence>
<dbReference type="SUPFAM" id="SSF55781">
    <property type="entry name" value="GAF domain-like"/>
    <property type="match status" value="1"/>
</dbReference>
<protein>
    <submittedName>
        <fullName evidence="4">PAS domain S-box-containing protein</fullName>
    </submittedName>
</protein>
<reference evidence="4 5" key="1">
    <citation type="submission" date="2018-03" db="EMBL/GenBank/DDBJ databases">
        <title>Genomic Encyclopedia of Archaeal and Bacterial Type Strains, Phase II (KMG-II): from individual species to whole genera.</title>
        <authorList>
            <person name="Goeker M."/>
        </authorList>
    </citation>
    <scope>NUCLEOTIDE SEQUENCE [LARGE SCALE GENOMIC DNA]</scope>
    <source>
        <strain evidence="4 5">DSM 45601</strain>
    </source>
</reference>
<dbReference type="SUPFAM" id="SSF81606">
    <property type="entry name" value="PP2C-like"/>
    <property type="match status" value="1"/>
</dbReference>
<dbReference type="InterPro" id="IPR035965">
    <property type="entry name" value="PAS-like_dom_sf"/>
</dbReference>
<evidence type="ECO:0000313" key="4">
    <source>
        <dbReference type="EMBL" id="PRX96042.1"/>
    </source>
</evidence>
<feature type="domain" description="GAF" evidence="2">
    <location>
        <begin position="280"/>
        <end position="431"/>
    </location>
</feature>
<name>A0A2T0PWY4_9ACTN</name>
<dbReference type="OrthoDB" id="118142at2"/>
<dbReference type="GO" id="GO:0016791">
    <property type="term" value="F:phosphatase activity"/>
    <property type="evidence" value="ECO:0007669"/>
    <property type="project" value="TreeGrafter"/>
</dbReference>
<evidence type="ECO:0000259" key="3">
    <source>
        <dbReference type="SMART" id="SM00331"/>
    </source>
</evidence>
<evidence type="ECO:0000313" key="5">
    <source>
        <dbReference type="Proteomes" id="UP000237846"/>
    </source>
</evidence>
<organism evidence="4 5">
    <name type="scientific">Allonocardiopsis opalescens</name>
    <dbReference type="NCBI Taxonomy" id="1144618"/>
    <lineage>
        <taxon>Bacteria</taxon>
        <taxon>Bacillati</taxon>
        <taxon>Actinomycetota</taxon>
        <taxon>Actinomycetes</taxon>
        <taxon>Streptosporangiales</taxon>
        <taxon>Allonocardiopsis</taxon>
    </lineage>
</organism>
<gene>
    <name evidence="4" type="ORF">CLV72_10846</name>
</gene>
<sequence length="661" mass="70658">MGATVAALDVGFRYAPVALLRADHSGRIGSVNQALVELISGSSMAHAAEAGLIGRRWPHLVLAGDRAEGWQAHRDALDGTAPTERRLLRLQCGDDVRTVVASVRADGEPDGAEPGGDGVVVAFFDLAHGGEELGVLAELGVERSHTAVWALDIATGEFSQPLGSTGFGRFFGPGVRTWQDLLERVHPEDVEQLVAAAGAARRHGDFDHRFRVRDHRGDERWIQARGRTLGQPGRTRIVGVLDDVTEHAQLVRRLARRQRREADHSRQVTELAGALVSATTVAEISELVVARIASLFDGDGGVFGLLEDGRLRVTGYHGVDQSVLAALQGIEVAESRGPVSTALRRRAARFYESRAELLDAFPNLHEVFTRGKVQSCAIVPLSGSDRLPTGLWIFGWTRPHHCSHDERMLMYTLADLAGQALERVKLQQAQLDLSAALQRRMLPPDVPEVRGLDVAVRYLPSQAGFDICGDWYDVFTLPDGRIGLVVGDVQGHGVEAAAAMGQIRVAFRAYAAGHDDPGAVLAATNRLLSEAGEIVFATCGYLVLDPVTGIAHAAWAGQPPIVFADSQGMAVWGPETGPPVGVDPRAVYPVSQAWLEPGTVMLMCSDGLVENARLAMDDGLSMAGSVLAEWSGATADVIADALVGTAPAGRHDDIALLVARL</sequence>
<dbReference type="RefSeq" id="WP_106250618.1">
    <property type="nucleotide sequence ID" value="NZ_PVZC01000008.1"/>
</dbReference>
<keyword evidence="1" id="KW-0378">Hydrolase</keyword>
<proteinExistence type="predicted"/>
<dbReference type="Gene3D" id="3.30.450.20">
    <property type="entry name" value="PAS domain"/>
    <property type="match status" value="1"/>
</dbReference>
<dbReference type="InterPro" id="IPR052016">
    <property type="entry name" value="Bact_Sigma-Reg"/>
</dbReference>
<dbReference type="SUPFAM" id="SSF55785">
    <property type="entry name" value="PYP-like sensor domain (PAS domain)"/>
    <property type="match status" value="2"/>
</dbReference>
<dbReference type="Proteomes" id="UP000237846">
    <property type="component" value="Unassembled WGS sequence"/>
</dbReference>
<dbReference type="NCBIfam" id="TIGR00229">
    <property type="entry name" value="sensory_box"/>
    <property type="match status" value="1"/>
</dbReference>
<dbReference type="SMART" id="SM00065">
    <property type="entry name" value="GAF"/>
    <property type="match status" value="1"/>
</dbReference>
<dbReference type="PANTHER" id="PTHR43156">
    <property type="entry name" value="STAGE II SPORULATION PROTEIN E-RELATED"/>
    <property type="match status" value="1"/>
</dbReference>
<dbReference type="InterPro" id="IPR000014">
    <property type="entry name" value="PAS"/>
</dbReference>
<dbReference type="InterPro" id="IPR013655">
    <property type="entry name" value="PAS_fold_3"/>
</dbReference>
<dbReference type="Pfam" id="PF13185">
    <property type="entry name" value="GAF_2"/>
    <property type="match status" value="1"/>
</dbReference>
<dbReference type="InterPro" id="IPR029016">
    <property type="entry name" value="GAF-like_dom_sf"/>
</dbReference>
<evidence type="ECO:0000259" key="2">
    <source>
        <dbReference type="SMART" id="SM00065"/>
    </source>
</evidence>
<dbReference type="Pfam" id="PF07228">
    <property type="entry name" value="SpoIIE"/>
    <property type="match status" value="1"/>
</dbReference>
<dbReference type="InterPro" id="IPR001932">
    <property type="entry name" value="PPM-type_phosphatase-like_dom"/>
</dbReference>
<dbReference type="InterPro" id="IPR003018">
    <property type="entry name" value="GAF"/>
</dbReference>
<dbReference type="InterPro" id="IPR036457">
    <property type="entry name" value="PPM-type-like_dom_sf"/>
</dbReference>